<dbReference type="GO" id="GO:0006400">
    <property type="term" value="P:tRNA modification"/>
    <property type="evidence" value="ECO:0007669"/>
    <property type="project" value="UniProtKB-UniRule"/>
</dbReference>
<dbReference type="Pfam" id="PF11734">
    <property type="entry name" value="TilS_C"/>
    <property type="match status" value="1"/>
</dbReference>
<comment type="caution">
    <text evidence="10">The sequence shown here is derived from an EMBL/GenBank/DDBJ whole genome shotgun (WGS) entry which is preliminary data.</text>
</comment>
<keyword evidence="6 8" id="KW-0067">ATP-binding</keyword>
<dbReference type="Pfam" id="PF09179">
    <property type="entry name" value="TilS"/>
    <property type="match status" value="1"/>
</dbReference>
<evidence type="ECO:0000256" key="2">
    <source>
        <dbReference type="ARBA" id="ARBA00022490"/>
    </source>
</evidence>
<sequence length="424" mass="46547">MAPDLLEPLPAAPLLLAFSGGLDSTVLLHLLAAHPEARARGLRVLHVDHGLQPASAAWAEHCRQACAGLGLSFELRRARVEPAGEGLEAAARRVRYAILAEVQAEGEVVALAHHRDDQAETVLLRLLRGSADGLAGMRRLRRFGRGWLWRPLLDLPRERLLAHARAEGMAWIEDPSNQDPVHDRNYLRQEVMPRLRARWPGAGAALARSARLLAEQAALLAGEDRRRLAQVQGADPATLSLSALAAQPPAWRARLLRAWLAELELPPLPGPQLDRLAQNLLAARVDAVPELAWSGAVLRRWRDTLHAGYPKPPLPADWQAVWDGRAPLPLPGGGVLVLEPPRPFDSPVRVRARRGGERLRLPGRGHSSELRDLLQALGVPPWQRFRLPLLEAGDGEVLAAGDLAVSARLQAWLDAHEARLRLRH</sequence>
<dbReference type="InterPro" id="IPR014729">
    <property type="entry name" value="Rossmann-like_a/b/a_fold"/>
</dbReference>
<dbReference type="GO" id="GO:0005524">
    <property type="term" value="F:ATP binding"/>
    <property type="evidence" value="ECO:0007669"/>
    <property type="project" value="UniProtKB-UniRule"/>
</dbReference>
<dbReference type="Gene3D" id="1.20.59.20">
    <property type="match status" value="1"/>
</dbReference>
<gene>
    <name evidence="8 10" type="primary">tilS</name>
    <name evidence="10" type="ORF">F0415_01840</name>
</gene>
<comment type="domain">
    <text evidence="8">The N-terminal region contains the highly conserved SGGXDS motif, predicted to be a P-loop motif involved in ATP binding.</text>
</comment>
<dbReference type="InterPro" id="IPR015262">
    <property type="entry name" value="tRNA_Ile_lys_synt_subst-bd"/>
</dbReference>
<accession>A0A5B2ZED0</accession>
<dbReference type="Proteomes" id="UP000322165">
    <property type="component" value="Unassembled WGS sequence"/>
</dbReference>
<dbReference type="EC" id="6.3.4.19" evidence="8"/>
<evidence type="ECO:0000256" key="3">
    <source>
        <dbReference type="ARBA" id="ARBA00022598"/>
    </source>
</evidence>
<evidence type="ECO:0000313" key="10">
    <source>
        <dbReference type="EMBL" id="KAA2286369.1"/>
    </source>
</evidence>
<dbReference type="CDD" id="cd01992">
    <property type="entry name" value="TilS_N"/>
    <property type="match status" value="1"/>
</dbReference>
<dbReference type="SUPFAM" id="SSF56037">
    <property type="entry name" value="PheT/TilS domain"/>
    <property type="match status" value="1"/>
</dbReference>
<dbReference type="GO" id="GO:0032267">
    <property type="term" value="F:tRNA(Ile)-lysidine synthase activity"/>
    <property type="evidence" value="ECO:0007669"/>
    <property type="project" value="UniProtKB-EC"/>
</dbReference>
<comment type="similarity">
    <text evidence="8">Belongs to the tRNA(Ile)-lysidine synthase family.</text>
</comment>
<keyword evidence="2 8" id="KW-0963">Cytoplasm</keyword>
<dbReference type="PANTHER" id="PTHR43033">
    <property type="entry name" value="TRNA(ILE)-LYSIDINE SYNTHASE-RELATED"/>
    <property type="match status" value="1"/>
</dbReference>
<evidence type="ECO:0000259" key="9">
    <source>
        <dbReference type="SMART" id="SM00977"/>
    </source>
</evidence>
<organism evidence="10 11">
    <name type="scientific">Arenimonas fontis</name>
    <dbReference type="NCBI Taxonomy" id="2608255"/>
    <lineage>
        <taxon>Bacteria</taxon>
        <taxon>Pseudomonadati</taxon>
        <taxon>Pseudomonadota</taxon>
        <taxon>Gammaproteobacteria</taxon>
        <taxon>Lysobacterales</taxon>
        <taxon>Lysobacteraceae</taxon>
        <taxon>Arenimonas</taxon>
    </lineage>
</organism>
<keyword evidence="5 8" id="KW-0547">Nucleotide-binding</keyword>
<evidence type="ECO:0000313" key="11">
    <source>
        <dbReference type="Proteomes" id="UP000322165"/>
    </source>
</evidence>
<dbReference type="InterPro" id="IPR012094">
    <property type="entry name" value="tRNA_Ile_lys_synt"/>
</dbReference>
<keyword evidence="3 8" id="KW-0436">Ligase</keyword>
<proteinExistence type="inferred from homology"/>
<name>A0A5B2ZED0_9GAMM</name>
<dbReference type="InterPro" id="IPR012795">
    <property type="entry name" value="tRNA_Ile_lys_synt_N"/>
</dbReference>
<dbReference type="NCBIfam" id="TIGR02432">
    <property type="entry name" value="lysidine_TilS_N"/>
    <property type="match status" value="1"/>
</dbReference>
<dbReference type="SUPFAM" id="SSF52402">
    <property type="entry name" value="Adenine nucleotide alpha hydrolases-like"/>
    <property type="match status" value="1"/>
</dbReference>
<dbReference type="GO" id="GO:0005737">
    <property type="term" value="C:cytoplasm"/>
    <property type="evidence" value="ECO:0007669"/>
    <property type="project" value="UniProtKB-SubCell"/>
</dbReference>
<evidence type="ECO:0000256" key="1">
    <source>
        <dbReference type="ARBA" id="ARBA00004496"/>
    </source>
</evidence>
<evidence type="ECO:0000256" key="6">
    <source>
        <dbReference type="ARBA" id="ARBA00022840"/>
    </source>
</evidence>
<dbReference type="InterPro" id="IPR011063">
    <property type="entry name" value="TilS/TtcA_N"/>
</dbReference>
<reference evidence="10 11" key="2">
    <citation type="submission" date="2019-09" db="EMBL/GenBank/DDBJ databases">
        <authorList>
            <person name="Mazur A."/>
        </authorList>
    </citation>
    <scope>NUCLEOTIDE SEQUENCE [LARGE SCALE GENOMIC DNA]</scope>
    <source>
        <strain evidence="10 11">3729k</strain>
    </source>
</reference>
<dbReference type="EMBL" id="VUOD01000001">
    <property type="protein sequence ID" value="KAA2286369.1"/>
    <property type="molecule type" value="Genomic_DNA"/>
</dbReference>
<evidence type="ECO:0000256" key="8">
    <source>
        <dbReference type="HAMAP-Rule" id="MF_01161"/>
    </source>
</evidence>
<dbReference type="Pfam" id="PF01171">
    <property type="entry name" value="ATP_bind_3"/>
    <property type="match status" value="1"/>
</dbReference>
<keyword evidence="11" id="KW-1185">Reference proteome</keyword>
<evidence type="ECO:0000256" key="5">
    <source>
        <dbReference type="ARBA" id="ARBA00022741"/>
    </source>
</evidence>
<comment type="catalytic activity">
    <reaction evidence="7 8">
        <text>cytidine(34) in tRNA(Ile2) + L-lysine + ATP = lysidine(34) in tRNA(Ile2) + AMP + diphosphate + H(+)</text>
        <dbReference type="Rhea" id="RHEA:43744"/>
        <dbReference type="Rhea" id="RHEA-COMP:10625"/>
        <dbReference type="Rhea" id="RHEA-COMP:10670"/>
        <dbReference type="ChEBI" id="CHEBI:15378"/>
        <dbReference type="ChEBI" id="CHEBI:30616"/>
        <dbReference type="ChEBI" id="CHEBI:32551"/>
        <dbReference type="ChEBI" id="CHEBI:33019"/>
        <dbReference type="ChEBI" id="CHEBI:82748"/>
        <dbReference type="ChEBI" id="CHEBI:83665"/>
        <dbReference type="ChEBI" id="CHEBI:456215"/>
        <dbReference type="EC" id="6.3.4.19"/>
    </reaction>
</comment>
<dbReference type="SMART" id="SM00977">
    <property type="entry name" value="TilS_C"/>
    <property type="match status" value="1"/>
</dbReference>
<feature type="domain" description="Lysidine-tRNA(Ile) synthetase C-terminal" evidence="9">
    <location>
        <begin position="348"/>
        <end position="422"/>
    </location>
</feature>
<dbReference type="Gene3D" id="3.40.50.620">
    <property type="entry name" value="HUPs"/>
    <property type="match status" value="1"/>
</dbReference>
<evidence type="ECO:0000256" key="4">
    <source>
        <dbReference type="ARBA" id="ARBA00022694"/>
    </source>
</evidence>
<dbReference type="SUPFAM" id="SSF82829">
    <property type="entry name" value="MesJ substrate recognition domain-like"/>
    <property type="match status" value="1"/>
</dbReference>
<feature type="binding site" evidence="8">
    <location>
        <begin position="19"/>
        <end position="24"/>
    </location>
    <ligand>
        <name>ATP</name>
        <dbReference type="ChEBI" id="CHEBI:30616"/>
    </ligand>
</feature>
<dbReference type="NCBIfam" id="TIGR02433">
    <property type="entry name" value="lysidine_TilS_C"/>
    <property type="match status" value="1"/>
</dbReference>
<dbReference type="InterPro" id="IPR012796">
    <property type="entry name" value="Lysidine-tRNA-synth_C"/>
</dbReference>
<keyword evidence="4 8" id="KW-0819">tRNA processing</keyword>
<dbReference type="HAMAP" id="MF_01161">
    <property type="entry name" value="tRNA_Ile_lys_synt"/>
    <property type="match status" value="1"/>
</dbReference>
<dbReference type="AlphaFoldDB" id="A0A5B2ZED0"/>
<evidence type="ECO:0000256" key="7">
    <source>
        <dbReference type="ARBA" id="ARBA00048539"/>
    </source>
</evidence>
<comment type="function">
    <text evidence="8">Ligates lysine onto the cytidine present at position 34 of the AUA codon-specific tRNA(Ile) that contains the anticodon CAU, in an ATP-dependent manner. Cytidine is converted to lysidine, thus changing the amino acid specificity of the tRNA from methionine to isoleucine.</text>
</comment>
<protein>
    <recommendedName>
        <fullName evidence="8">tRNA(Ile)-lysidine synthase</fullName>
        <ecNumber evidence="8">6.3.4.19</ecNumber>
    </recommendedName>
    <alternativeName>
        <fullName evidence="8">tRNA(Ile)-2-lysyl-cytidine synthase</fullName>
    </alternativeName>
    <alternativeName>
        <fullName evidence="8">tRNA(Ile)-lysidine synthetase</fullName>
    </alternativeName>
</protein>
<dbReference type="PANTHER" id="PTHR43033:SF1">
    <property type="entry name" value="TRNA(ILE)-LYSIDINE SYNTHASE-RELATED"/>
    <property type="match status" value="1"/>
</dbReference>
<reference evidence="10 11" key="1">
    <citation type="submission" date="2019-09" db="EMBL/GenBank/DDBJ databases">
        <title>Arenimonas chukotkensis sp. nov., a bacterium isolated from Chukotka hot spring, Arctic region, Russia.</title>
        <authorList>
            <person name="Zayulina K.S."/>
            <person name="Prokofeva M.I."/>
            <person name="Elcheninov A.G."/>
            <person name="Novikov A."/>
            <person name="Kochetkova T.V."/>
            <person name="Kublanov I.V."/>
        </authorList>
    </citation>
    <scope>NUCLEOTIDE SEQUENCE [LARGE SCALE GENOMIC DNA]</scope>
    <source>
        <strain evidence="10 11">3729k</strain>
    </source>
</reference>
<comment type="subcellular location">
    <subcellularLocation>
        <location evidence="1 8">Cytoplasm</location>
    </subcellularLocation>
</comment>